<protein>
    <recommendedName>
        <fullName evidence="6">Zn(2)-C6 fungal-type domain-containing protein</fullName>
    </recommendedName>
</protein>
<dbReference type="SUPFAM" id="SSF57701">
    <property type="entry name" value="Zn2/Cys6 DNA-binding domain"/>
    <property type="match status" value="1"/>
</dbReference>
<dbReference type="STRING" id="1442368.A0A0D2GBI3"/>
<keyword evidence="2" id="KW-0238">DNA-binding</keyword>
<dbReference type="Pfam" id="PF00172">
    <property type="entry name" value="Zn_clus"/>
    <property type="match status" value="1"/>
</dbReference>
<dbReference type="VEuPathDB" id="FungiDB:Z517_07811"/>
<dbReference type="PROSITE" id="PS50048">
    <property type="entry name" value="ZN2_CY6_FUNGAL_2"/>
    <property type="match status" value="1"/>
</dbReference>
<name>A0A0D2GBI3_9EURO</name>
<dbReference type="CDD" id="cd00067">
    <property type="entry name" value="GAL4"/>
    <property type="match status" value="1"/>
</dbReference>
<evidence type="ECO:0000259" key="6">
    <source>
        <dbReference type="PROSITE" id="PS50048"/>
    </source>
</evidence>
<feature type="domain" description="Zn(2)-C6 fungal-type" evidence="6">
    <location>
        <begin position="34"/>
        <end position="63"/>
    </location>
</feature>
<feature type="region of interest" description="Disordered" evidence="5">
    <location>
        <begin position="90"/>
        <end position="119"/>
    </location>
</feature>
<dbReference type="InterPro" id="IPR053181">
    <property type="entry name" value="EcdB-like_regulator"/>
</dbReference>
<dbReference type="Gene3D" id="4.10.240.10">
    <property type="entry name" value="Zn(2)-C6 fungal-type DNA-binding domain"/>
    <property type="match status" value="1"/>
</dbReference>
<keyword evidence="4" id="KW-0539">Nucleus</keyword>
<dbReference type="InterPro" id="IPR001138">
    <property type="entry name" value="Zn2Cys6_DnaBD"/>
</dbReference>
<dbReference type="PANTHER" id="PTHR47785:SF6">
    <property type="entry name" value="ZN(II)2CYS6 TRANSCRIPTION FACTOR (EUROFUNG)"/>
    <property type="match status" value="1"/>
</dbReference>
<dbReference type="CDD" id="cd12148">
    <property type="entry name" value="fungal_TF_MHR"/>
    <property type="match status" value="1"/>
</dbReference>
<gene>
    <name evidence="7" type="ORF">Z517_07811</name>
</gene>
<feature type="region of interest" description="Disordered" evidence="5">
    <location>
        <begin position="1"/>
        <end position="24"/>
    </location>
</feature>
<dbReference type="SMART" id="SM00066">
    <property type="entry name" value="GAL4"/>
    <property type="match status" value="1"/>
</dbReference>
<evidence type="ECO:0000256" key="3">
    <source>
        <dbReference type="ARBA" id="ARBA00023163"/>
    </source>
</evidence>
<evidence type="ECO:0000256" key="5">
    <source>
        <dbReference type="SAM" id="MobiDB-lite"/>
    </source>
</evidence>
<dbReference type="InterPro" id="IPR036864">
    <property type="entry name" value="Zn2-C6_fun-type_DNA-bd_sf"/>
</dbReference>
<dbReference type="GO" id="GO:0008270">
    <property type="term" value="F:zinc ion binding"/>
    <property type="evidence" value="ECO:0007669"/>
    <property type="project" value="InterPro"/>
</dbReference>
<feature type="compositionally biased region" description="Basic and acidic residues" evidence="5">
    <location>
        <begin position="100"/>
        <end position="119"/>
    </location>
</feature>
<dbReference type="GO" id="GO:0003677">
    <property type="term" value="F:DNA binding"/>
    <property type="evidence" value="ECO:0007669"/>
    <property type="project" value="UniProtKB-KW"/>
</dbReference>
<dbReference type="HOGENOM" id="CLU_014025_0_0_1"/>
<organism evidence="7 8">
    <name type="scientific">Fonsecaea pedrosoi CBS 271.37</name>
    <dbReference type="NCBI Taxonomy" id="1442368"/>
    <lineage>
        <taxon>Eukaryota</taxon>
        <taxon>Fungi</taxon>
        <taxon>Dikarya</taxon>
        <taxon>Ascomycota</taxon>
        <taxon>Pezizomycotina</taxon>
        <taxon>Eurotiomycetes</taxon>
        <taxon>Chaetothyriomycetidae</taxon>
        <taxon>Chaetothyriales</taxon>
        <taxon>Herpotrichiellaceae</taxon>
        <taxon>Fonsecaea</taxon>
    </lineage>
</organism>
<dbReference type="GO" id="GO:0000981">
    <property type="term" value="F:DNA-binding transcription factor activity, RNA polymerase II-specific"/>
    <property type="evidence" value="ECO:0007669"/>
    <property type="project" value="InterPro"/>
</dbReference>
<dbReference type="Proteomes" id="UP000053029">
    <property type="component" value="Unassembled WGS sequence"/>
</dbReference>
<dbReference type="AlphaFoldDB" id="A0A0D2GBI3"/>
<keyword evidence="3" id="KW-0804">Transcription</keyword>
<keyword evidence="8" id="KW-1185">Reference proteome</keyword>
<evidence type="ECO:0000256" key="2">
    <source>
        <dbReference type="ARBA" id="ARBA00023125"/>
    </source>
</evidence>
<keyword evidence="1" id="KW-0805">Transcription regulation</keyword>
<sequence>MGDENHRALAPSDEAQYDDSRPAKRQRNFIARQACEACRLKKTRCDEDMPCSLCKSLGIECTYAERKPTKNEISMSMIFNTLRRMESKIDHMSGPASAKSVHELEASRGGDSNLPHHESPYHMDSVVSHQSFPSPLSSTKQLPRLLNSQSAVLSFSARRTIHWPGVQALLPSSLTSEVRKLEGSYPTHLESARPSLEPVISAQGALSTLDWLASLSLSSVKDLSNAYFDTFNRVYPFIDRDFYFLSTLAVVVREGFGHDIESCLVLNVMALGCMAIKAYEEGGFEISNQASITPVMRHIIEEDIAGLSFFNEARRRVGFCLSERDIQACQYYLTSAVFFAQTMRPVDKWLETSRAAMICTAYWKCPPEATDEWLADMQARLFWCSLMMESLVVQELELPPSGLKAWEEDVPLPKFTTYPYASGSRPQYSDDSFYHYHFLAQIAHRIILNRIRDELFFSNPSTKVAEELRHQLEQWRANLPQALRYASDREQHDFDCPADAVVVALLQMRYRVSIFHLGRPFLYKAIQNPASVNDIELKLCAEALEYAMDWHMTLDVCARMHNFEPVKYFACGQFFGQLLIFYAFKNSPDRRLRDTLPSGYEAWCAKMLAFIYGFVDSSPTIAKDLELLSSLYQIQDG</sequence>
<proteinExistence type="predicted"/>
<dbReference type="EMBL" id="KN846973">
    <property type="protein sequence ID" value="KIW77978.1"/>
    <property type="molecule type" value="Genomic_DNA"/>
</dbReference>
<dbReference type="RefSeq" id="XP_013281786.1">
    <property type="nucleotide sequence ID" value="XM_013426332.1"/>
</dbReference>
<evidence type="ECO:0000313" key="7">
    <source>
        <dbReference type="EMBL" id="KIW77978.1"/>
    </source>
</evidence>
<evidence type="ECO:0000313" key="8">
    <source>
        <dbReference type="Proteomes" id="UP000053029"/>
    </source>
</evidence>
<dbReference type="PROSITE" id="PS00463">
    <property type="entry name" value="ZN2_CY6_FUNGAL_1"/>
    <property type="match status" value="1"/>
</dbReference>
<dbReference type="OrthoDB" id="6133115at2759"/>
<accession>A0A0D2GBI3</accession>
<evidence type="ECO:0000256" key="1">
    <source>
        <dbReference type="ARBA" id="ARBA00023015"/>
    </source>
</evidence>
<dbReference type="GeneID" id="25307301"/>
<evidence type="ECO:0000256" key="4">
    <source>
        <dbReference type="ARBA" id="ARBA00023242"/>
    </source>
</evidence>
<reference evidence="7 8" key="1">
    <citation type="submission" date="2015-01" db="EMBL/GenBank/DDBJ databases">
        <title>The Genome Sequence of Fonsecaea pedrosoi CBS 271.37.</title>
        <authorList>
            <consortium name="The Broad Institute Genomics Platform"/>
            <person name="Cuomo C."/>
            <person name="de Hoog S."/>
            <person name="Gorbushina A."/>
            <person name="Stielow B."/>
            <person name="Teixiera M."/>
            <person name="Abouelleil A."/>
            <person name="Chapman S.B."/>
            <person name="Priest M."/>
            <person name="Young S.K."/>
            <person name="Wortman J."/>
            <person name="Nusbaum C."/>
            <person name="Birren B."/>
        </authorList>
    </citation>
    <scope>NUCLEOTIDE SEQUENCE [LARGE SCALE GENOMIC DNA]</scope>
    <source>
        <strain evidence="7 8">CBS 271.37</strain>
    </source>
</reference>
<dbReference type="PANTHER" id="PTHR47785">
    <property type="entry name" value="ZN(II)2CYS6 TRANSCRIPTION FACTOR (EUROFUNG)-RELATED-RELATED"/>
    <property type="match status" value="1"/>
</dbReference>